<evidence type="ECO:0000313" key="9">
    <source>
        <dbReference type="EMBL" id="MBD1545449.1"/>
    </source>
</evidence>
<evidence type="ECO:0000256" key="6">
    <source>
        <dbReference type="ARBA" id="ARBA00048793"/>
    </source>
</evidence>
<reference evidence="9" key="1">
    <citation type="submission" date="2020-05" db="EMBL/GenBank/DDBJ databases">
        <title>Identification of trans-AT polyketide cluster in two marine bacteria, producers of a novel glutaramide-containing polyketide sesbanimide D and analogs.</title>
        <authorList>
            <person name="Kacar D."/>
            <person name="Rodriguez P."/>
            <person name="Canedo L."/>
            <person name="Gonzalez E."/>
            <person name="Galan B."/>
            <person name="De La Calle F."/>
            <person name="Garcia J.L."/>
        </authorList>
    </citation>
    <scope>NUCLEOTIDE SEQUENCE</scope>
    <source>
        <strain evidence="9">PHM038</strain>
    </source>
</reference>
<accession>A0A926NS35</accession>
<dbReference type="InterPro" id="IPR008927">
    <property type="entry name" value="6-PGluconate_DH-like_C_sf"/>
</dbReference>
<dbReference type="GO" id="GO:0008677">
    <property type="term" value="F:2-dehydropantoate 2-reductase activity"/>
    <property type="evidence" value="ECO:0007669"/>
    <property type="project" value="UniProtKB-EC"/>
</dbReference>
<dbReference type="SUPFAM" id="SSF51735">
    <property type="entry name" value="NAD(P)-binding Rossmann-fold domains"/>
    <property type="match status" value="1"/>
</dbReference>
<organism evidence="9 10">
    <name type="scientific">Roseibium aggregatum</name>
    <dbReference type="NCBI Taxonomy" id="187304"/>
    <lineage>
        <taxon>Bacteria</taxon>
        <taxon>Pseudomonadati</taxon>
        <taxon>Pseudomonadota</taxon>
        <taxon>Alphaproteobacteria</taxon>
        <taxon>Hyphomicrobiales</taxon>
        <taxon>Stappiaceae</taxon>
        <taxon>Roseibium</taxon>
    </lineage>
</organism>
<dbReference type="InterPro" id="IPR036291">
    <property type="entry name" value="NAD(P)-bd_dom_sf"/>
</dbReference>
<dbReference type="NCBIfam" id="NF005089">
    <property type="entry name" value="PRK06522.1-4"/>
    <property type="match status" value="1"/>
</dbReference>
<dbReference type="Pfam" id="PF08546">
    <property type="entry name" value="ApbA_C"/>
    <property type="match status" value="1"/>
</dbReference>
<comment type="catalytic activity">
    <reaction evidence="6">
        <text>(R)-pantoate + NADP(+) = 2-dehydropantoate + NADPH + H(+)</text>
        <dbReference type="Rhea" id="RHEA:16233"/>
        <dbReference type="ChEBI" id="CHEBI:11561"/>
        <dbReference type="ChEBI" id="CHEBI:15378"/>
        <dbReference type="ChEBI" id="CHEBI:15980"/>
        <dbReference type="ChEBI" id="CHEBI:57783"/>
        <dbReference type="ChEBI" id="CHEBI:58349"/>
        <dbReference type="EC" id="1.1.1.169"/>
    </reaction>
</comment>
<gene>
    <name evidence="9" type="ORF">HK439_04195</name>
</gene>
<dbReference type="FunFam" id="1.10.1040.10:FF:000017">
    <property type="entry name" value="2-dehydropantoate 2-reductase"/>
    <property type="match status" value="1"/>
</dbReference>
<dbReference type="AlphaFoldDB" id="A0A926NS35"/>
<comment type="pathway">
    <text evidence="1">Cofactor biosynthesis; (R)-pantothenate biosynthesis; (R)-pantoate from 3-methyl-2-oxobutanoate: step 2/2.</text>
</comment>
<comment type="caution">
    <text evidence="9">The sequence shown here is derived from an EMBL/GenBank/DDBJ whole genome shotgun (WGS) entry which is preliminary data.</text>
</comment>
<feature type="domain" description="Ketopantoate reductase C-terminal" evidence="8">
    <location>
        <begin position="200"/>
        <end position="317"/>
    </location>
</feature>
<dbReference type="Gene3D" id="1.10.1040.10">
    <property type="entry name" value="N-(1-d-carboxylethyl)-l-norvaline Dehydrogenase, domain 2"/>
    <property type="match status" value="1"/>
</dbReference>
<evidence type="ECO:0000313" key="10">
    <source>
        <dbReference type="Proteomes" id="UP000598467"/>
    </source>
</evidence>
<dbReference type="InterPro" id="IPR013752">
    <property type="entry name" value="KPA_reductase"/>
</dbReference>
<dbReference type="EC" id="1.1.1.169" evidence="2"/>
<dbReference type="Pfam" id="PF02558">
    <property type="entry name" value="ApbA"/>
    <property type="match status" value="1"/>
</dbReference>
<dbReference type="EMBL" id="JABFCZ010000004">
    <property type="protein sequence ID" value="MBD1545449.1"/>
    <property type="molecule type" value="Genomic_DNA"/>
</dbReference>
<dbReference type="Gene3D" id="3.40.50.720">
    <property type="entry name" value="NAD(P)-binding Rossmann-like Domain"/>
    <property type="match status" value="1"/>
</dbReference>
<dbReference type="Proteomes" id="UP000598467">
    <property type="component" value="Unassembled WGS sequence"/>
</dbReference>
<feature type="domain" description="Ketopantoate reductase N-terminal" evidence="7">
    <location>
        <begin position="3"/>
        <end position="104"/>
    </location>
</feature>
<name>A0A926NS35_9HYPH</name>
<evidence type="ECO:0000256" key="1">
    <source>
        <dbReference type="ARBA" id="ARBA00004994"/>
    </source>
</evidence>
<dbReference type="GO" id="GO:0005737">
    <property type="term" value="C:cytoplasm"/>
    <property type="evidence" value="ECO:0007669"/>
    <property type="project" value="TreeGrafter"/>
</dbReference>
<dbReference type="PANTHER" id="PTHR21708:SF45">
    <property type="entry name" value="2-DEHYDROPANTOATE 2-REDUCTASE"/>
    <property type="match status" value="1"/>
</dbReference>
<evidence type="ECO:0000256" key="3">
    <source>
        <dbReference type="ARBA" id="ARBA00019465"/>
    </source>
</evidence>
<proteinExistence type="predicted"/>
<dbReference type="InterPro" id="IPR013328">
    <property type="entry name" value="6PGD_dom2"/>
</dbReference>
<keyword evidence="9" id="KW-0560">Oxidoreductase</keyword>
<dbReference type="RefSeq" id="WP_190290122.1">
    <property type="nucleotide sequence ID" value="NZ_JABFCZ010000004.1"/>
</dbReference>
<evidence type="ECO:0000259" key="7">
    <source>
        <dbReference type="Pfam" id="PF02558"/>
    </source>
</evidence>
<evidence type="ECO:0000256" key="2">
    <source>
        <dbReference type="ARBA" id="ARBA00013014"/>
    </source>
</evidence>
<evidence type="ECO:0000256" key="4">
    <source>
        <dbReference type="ARBA" id="ARBA00022655"/>
    </source>
</evidence>
<dbReference type="InterPro" id="IPR051402">
    <property type="entry name" value="KPR-Related"/>
</dbReference>
<keyword evidence="4" id="KW-0566">Pantothenate biosynthesis</keyword>
<evidence type="ECO:0000256" key="5">
    <source>
        <dbReference type="ARBA" id="ARBA00032024"/>
    </source>
</evidence>
<evidence type="ECO:0000259" key="8">
    <source>
        <dbReference type="Pfam" id="PF08546"/>
    </source>
</evidence>
<dbReference type="PANTHER" id="PTHR21708">
    <property type="entry name" value="PROBABLE 2-DEHYDROPANTOATE 2-REDUCTASE"/>
    <property type="match status" value="1"/>
</dbReference>
<protein>
    <recommendedName>
        <fullName evidence="3">2-dehydropantoate 2-reductase</fullName>
        <ecNumber evidence="2">1.1.1.169</ecNumber>
    </recommendedName>
    <alternativeName>
        <fullName evidence="5">Ketopantoate reductase</fullName>
    </alternativeName>
</protein>
<dbReference type="GO" id="GO:0015940">
    <property type="term" value="P:pantothenate biosynthetic process"/>
    <property type="evidence" value="ECO:0007669"/>
    <property type="project" value="UniProtKB-KW"/>
</dbReference>
<dbReference type="InterPro" id="IPR013332">
    <property type="entry name" value="KPR_N"/>
</dbReference>
<sequence>MRICIFGAGAIGSHFAVKLARAGHDVSVIARGPQLEAIRSKGLTLKAGDQSWSVDLPAYSDAAEPGPQDLVIVATKATGLAAIADPLKPLIGPETSVVFPQNGMPWWYPLGLTDKPEPPVIPLFQLADRFLSYLSPKQIIGGSIYSANAMIEPGVVQNNSPNRNRMSIEGVTPDCRADVAALRTLLDEAGIASPPPDGGIRAVIWSKLLLNVSISGLALVTRNKASISRVDPDLNVVLRRILAEGLLISKAHGYPLDDKVDAEATIAQIPDHKPSILQDYELGRPMEIDEIIRAPQAFARAAGVETPSLDVLSAIVTRQARDRGLYSG</sequence>
<dbReference type="SUPFAM" id="SSF48179">
    <property type="entry name" value="6-phosphogluconate dehydrogenase C-terminal domain-like"/>
    <property type="match status" value="1"/>
</dbReference>